<feature type="signal peptide" evidence="2">
    <location>
        <begin position="1"/>
        <end position="17"/>
    </location>
</feature>
<proteinExistence type="predicted"/>
<dbReference type="EMBL" id="NWUJ01000005">
    <property type="protein sequence ID" value="PFH35381.1"/>
    <property type="molecule type" value="Genomic_DNA"/>
</dbReference>
<evidence type="ECO:0000256" key="2">
    <source>
        <dbReference type="SAM" id="SignalP"/>
    </source>
</evidence>
<organism evidence="3 4">
    <name type="scientific">Besnoitia besnoiti</name>
    <name type="common">Apicomplexan protozoan</name>
    <dbReference type="NCBI Taxonomy" id="94643"/>
    <lineage>
        <taxon>Eukaryota</taxon>
        <taxon>Sar</taxon>
        <taxon>Alveolata</taxon>
        <taxon>Apicomplexa</taxon>
        <taxon>Conoidasida</taxon>
        <taxon>Coccidia</taxon>
        <taxon>Eucoccidiorida</taxon>
        <taxon>Eimeriorina</taxon>
        <taxon>Sarcocystidae</taxon>
        <taxon>Besnoitia</taxon>
    </lineage>
</organism>
<keyword evidence="4" id="KW-1185">Reference proteome</keyword>
<dbReference type="RefSeq" id="XP_029219390.1">
    <property type="nucleotide sequence ID" value="XM_029364682.1"/>
</dbReference>
<name>A0A2A9MGJ4_BESBE</name>
<dbReference type="AlphaFoldDB" id="A0A2A9MGJ4"/>
<feature type="region of interest" description="Disordered" evidence="1">
    <location>
        <begin position="441"/>
        <end position="460"/>
    </location>
</feature>
<dbReference type="VEuPathDB" id="ToxoDB:BESB_062680"/>
<evidence type="ECO:0008006" key="5">
    <source>
        <dbReference type="Google" id="ProtNLM"/>
    </source>
</evidence>
<dbReference type="KEGG" id="bbes:BESB_062680"/>
<dbReference type="GeneID" id="40311196"/>
<evidence type="ECO:0000313" key="3">
    <source>
        <dbReference type="EMBL" id="PFH35381.1"/>
    </source>
</evidence>
<sequence length="460" mass="51575">MTFWLSALSVHHLVVLALCFGSDISKNVEESAETVWREGRTFGGEDTGMWTEVRERPSGEYFAASHPHWLSVEGATKTSIADLIDEPTTYEPDRTVRPYQKVSLPPRRSCPKGTYDAIVGACVWLDRQDKVLPRYVCPPGSVLNGDFCYGRIVADYELDCPKNFLPNEDEVCVKVVVYTPPQVVCPEGFAVVRATPESNAKLCKRVKYVAPIKRAIETTEKLALLDCSGTEKKCPLPAKPVADREWVLECPDGGKLVRSKTDRKRKACKIDVLVPPLPSKNCAKGFRPLQLVNFGIGCVKLAVQDVALVCPGPKPKLGPGFGDWNVPRYKYDPVDKCVAYRAKATEGQCPFGYEFQEDTCYRKYFLPHYLDCNHLEGYAFFWDAKQNRGICAYEFDLFKWSSGVSYITQRERWDGGRIYLLSNPYAVKRAYENSAAVAAAFRPPPPSAPTLEQIPEKKSP</sequence>
<comment type="caution">
    <text evidence="3">The sequence shown here is derived from an EMBL/GenBank/DDBJ whole genome shotgun (WGS) entry which is preliminary data.</text>
</comment>
<dbReference type="Proteomes" id="UP000224006">
    <property type="component" value="Chromosome V"/>
</dbReference>
<accession>A0A2A9MGJ4</accession>
<reference evidence="3 4" key="1">
    <citation type="submission" date="2017-09" db="EMBL/GenBank/DDBJ databases">
        <title>Genome sequencing of Besnoitia besnoiti strain Bb-Ger1.</title>
        <authorList>
            <person name="Schares G."/>
            <person name="Venepally P."/>
            <person name="Lorenzi H.A."/>
        </authorList>
    </citation>
    <scope>NUCLEOTIDE SEQUENCE [LARGE SCALE GENOMIC DNA]</scope>
    <source>
        <strain evidence="3 4">Bb-Ger1</strain>
    </source>
</reference>
<keyword evidence="2" id="KW-0732">Signal</keyword>
<dbReference type="OrthoDB" id="329115at2759"/>
<evidence type="ECO:0000313" key="4">
    <source>
        <dbReference type="Proteomes" id="UP000224006"/>
    </source>
</evidence>
<feature type="chain" id="PRO_5012608776" description="Oocyst wall protein" evidence="2">
    <location>
        <begin position="18"/>
        <end position="460"/>
    </location>
</feature>
<protein>
    <recommendedName>
        <fullName evidence="5">Oocyst wall protein</fullName>
    </recommendedName>
</protein>
<gene>
    <name evidence="3" type="ORF">BESB_062680</name>
</gene>
<evidence type="ECO:0000256" key="1">
    <source>
        <dbReference type="SAM" id="MobiDB-lite"/>
    </source>
</evidence>